<dbReference type="InterPro" id="IPR018163">
    <property type="entry name" value="Thr/Ala-tRNA-synth_IIc_edit"/>
</dbReference>
<evidence type="ECO:0000256" key="11">
    <source>
        <dbReference type="ARBA" id="ARBA00023146"/>
    </source>
</evidence>
<organism evidence="16 17">
    <name type="scientific">Listeria ivanovii</name>
    <dbReference type="NCBI Taxonomy" id="1638"/>
    <lineage>
        <taxon>Bacteria</taxon>
        <taxon>Bacillati</taxon>
        <taxon>Bacillota</taxon>
        <taxon>Bacilli</taxon>
        <taxon>Bacillales</taxon>
        <taxon>Listeriaceae</taxon>
        <taxon>Listeria</taxon>
    </lineage>
</organism>
<dbReference type="EC" id="6.1.1.3" evidence="13"/>
<reference evidence="16 17" key="1">
    <citation type="submission" date="2016-10" db="EMBL/GenBank/DDBJ databases">
        <authorList>
            <person name="Varghese N."/>
            <person name="Submissions S."/>
        </authorList>
    </citation>
    <scope>NUCLEOTIDE SEQUENCE [LARGE SCALE GENOMIC DNA]</scope>
    <source>
        <strain evidence="16 17">ATCC 49954</strain>
    </source>
</reference>
<dbReference type="PROSITE" id="PS51880">
    <property type="entry name" value="TGS"/>
    <property type="match status" value="1"/>
</dbReference>
<feature type="binding site" evidence="13">
    <location>
        <position position="515"/>
    </location>
    <ligand>
        <name>Zn(2+)</name>
        <dbReference type="ChEBI" id="CHEBI:29105"/>
        <note>catalytic</note>
    </ligand>
</feature>
<dbReference type="CDD" id="cd01667">
    <property type="entry name" value="TGS_ThrRS"/>
    <property type="match status" value="1"/>
</dbReference>
<comment type="cofactor">
    <cofactor evidence="13">
        <name>Zn(2+)</name>
        <dbReference type="ChEBI" id="CHEBI:29105"/>
    </cofactor>
    <text evidence="13">Binds 1 zinc ion per subunit.</text>
</comment>
<feature type="domain" description="TGS" evidence="15">
    <location>
        <begin position="1"/>
        <end position="60"/>
    </location>
</feature>
<feature type="binding site" evidence="13">
    <location>
        <position position="385"/>
    </location>
    <ligand>
        <name>Zn(2+)</name>
        <dbReference type="ChEBI" id="CHEBI:29105"/>
        <note>catalytic</note>
    </ligand>
</feature>
<keyword evidence="4 13" id="KW-0436">Ligase</keyword>
<evidence type="ECO:0000256" key="7">
    <source>
        <dbReference type="ARBA" id="ARBA00022833"/>
    </source>
</evidence>
<keyword evidence="6 13" id="KW-0547">Nucleotide-binding</keyword>
<evidence type="ECO:0000256" key="10">
    <source>
        <dbReference type="ARBA" id="ARBA00022917"/>
    </source>
</evidence>
<keyword evidence="2 13" id="KW-0963">Cytoplasm</keyword>
<dbReference type="HAMAP" id="MF_00184">
    <property type="entry name" value="Thr_tRNA_synth"/>
    <property type="match status" value="1"/>
</dbReference>
<dbReference type="Pfam" id="PF07973">
    <property type="entry name" value="tRNA_SAD"/>
    <property type="match status" value="1"/>
</dbReference>
<evidence type="ECO:0000313" key="16">
    <source>
        <dbReference type="EMBL" id="SDW83455.1"/>
    </source>
</evidence>
<dbReference type="PANTHER" id="PTHR11451">
    <property type="entry name" value="THREONINE-TRNA LIGASE"/>
    <property type="match status" value="1"/>
</dbReference>
<dbReference type="FunFam" id="3.30.930.10:FF:000002">
    <property type="entry name" value="Threonine--tRNA ligase"/>
    <property type="match status" value="1"/>
</dbReference>
<dbReference type="SUPFAM" id="SSF55681">
    <property type="entry name" value="Class II aaRS and biotin synthetases"/>
    <property type="match status" value="1"/>
</dbReference>
<dbReference type="FunFam" id="3.30.54.20:FF:000002">
    <property type="entry name" value="Threonine--tRNA ligase"/>
    <property type="match status" value="1"/>
</dbReference>
<dbReference type="SUPFAM" id="SSF81271">
    <property type="entry name" value="TGS-like"/>
    <property type="match status" value="1"/>
</dbReference>
<feature type="domain" description="Aminoacyl-transfer RNA synthetases class-II family profile" evidence="14">
    <location>
        <begin position="241"/>
        <end position="538"/>
    </location>
</feature>
<dbReference type="AlphaFoldDB" id="A0AAX2DQ16"/>
<dbReference type="GO" id="GO:0016740">
    <property type="term" value="F:transferase activity"/>
    <property type="evidence" value="ECO:0007669"/>
    <property type="project" value="UniProtKB-ARBA"/>
</dbReference>
<dbReference type="Gene3D" id="3.40.50.800">
    <property type="entry name" value="Anticodon-binding domain"/>
    <property type="match status" value="1"/>
</dbReference>
<dbReference type="InterPro" id="IPR033728">
    <property type="entry name" value="ThrRS_core"/>
</dbReference>
<keyword evidence="8 13" id="KW-0067">ATP-binding</keyword>
<feature type="binding site" evidence="13">
    <location>
        <position position="334"/>
    </location>
    <ligand>
        <name>Zn(2+)</name>
        <dbReference type="ChEBI" id="CHEBI:29105"/>
        <note>catalytic</note>
    </ligand>
</feature>
<dbReference type="InterPro" id="IPR012676">
    <property type="entry name" value="TGS-like"/>
</dbReference>
<dbReference type="SUPFAM" id="SSF55186">
    <property type="entry name" value="ThrRS/AlaRS common domain"/>
    <property type="match status" value="1"/>
</dbReference>
<sequence>MKITFPDGAVKEFESGVSTADIAASISPGLKKKALAGKLNGELLDLVTPIHEDGAIEIVTPDHEDALGILRHSTAHLMAQALKRLYPDVKFGVGPAIDSGFYYDIDTVAVISDESLVEIEKEMQKIVRENVPIEREVVSREEAIKRFKAIGDEYKLELIEAIPADETVTIYTQGEFFDLCRGVHVPSTGKIQVFKLLSVAGAYWRGDSNNKMLQRIYGTAFFDKNGLKEFIQMQKEAKERDHRKLGKELELFTNSIEVGQGLPLWLPKGATIRRVIERYIVDKEERLGYNHVYTPIMANVELYKTSGHWDHYHEDMFPTMKMDNEELVLRPMNCPHHMMIYKNDIHSYRELPIRIAELGLMHRYEMSGALSGLQRVRGMTLNDAHVFVRPDQIKDEFKRVVELILEVYKDFDITDYSFRLSYRDPKNTEKYFDDDAMWDKAQTMLKSAMDEMGMDYFEADGEAAFYGPKLDVQVKTAIGKEETLSTVQLDFLLPERFDLTYIAEDGEKHRPVVIHRGVVSTMERFVAYLIEEYKGAFPTWLAPVQMELIPVNADAHLDYAKGVQDKLQRAGLRVEVDDRNEKLGYKIREAQTKKIPYALVLGDQEMESGTVNVRRYGSKDSETMDLDKFIAQVVAEVSKY</sequence>
<dbReference type="InterPro" id="IPR012675">
    <property type="entry name" value="Beta-grasp_dom_sf"/>
</dbReference>
<dbReference type="GO" id="GO:0005737">
    <property type="term" value="C:cytoplasm"/>
    <property type="evidence" value="ECO:0007669"/>
    <property type="project" value="UniProtKB-SubCell"/>
</dbReference>
<dbReference type="Gene3D" id="3.30.54.20">
    <property type="match status" value="1"/>
</dbReference>
<evidence type="ECO:0000259" key="14">
    <source>
        <dbReference type="PROSITE" id="PS50862"/>
    </source>
</evidence>
<dbReference type="InterPro" id="IPR004154">
    <property type="entry name" value="Anticodon-bd"/>
</dbReference>
<evidence type="ECO:0000256" key="1">
    <source>
        <dbReference type="ARBA" id="ARBA00008226"/>
    </source>
</evidence>
<evidence type="ECO:0000256" key="4">
    <source>
        <dbReference type="ARBA" id="ARBA00022598"/>
    </source>
</evidence>
<dbReference type="Pfam" id="PF00587">
    <property type="entry name" value="tRNA-synt_2b"/>
    <property type="match status" value="1"/>
</dbReference>
<dbReference type="Proteomes" id="UP000183610">
    <property type="component" value="Unassembled WGS sequence"/>
</dbReference>
<comment type="subcellular location">
    <subcellularLocation>
        <location evidence="13">Cytoplasm</location>
    </subcellularLocation>
</comment>
<evidence type="ECO:0000256" key="3">
    <source>
        <dbReference type="ARBA" id="ARBA00022555"/>
    </source>
</evidence>
<gene>
    <name evidence="13" type="primary">thrS</name>
    <name evidence="16" type="ORF">SAMN05421782_10742</name>
</gene>
<comment type="subunit">
    <text evidence="13">Homodimer.</text>
</comment>
<dbReference type="InterPro" id="IPR012947">
    <property type="entry name" value="tRNA_SAD"/>
</dbReference>
<evidence type="ECO:0000256" key="2">
    <source>
        <dbReference type="ARBA" id="ARBA00022490"/>
    </source>
</evidence>
<dbReference type="PRINTS" id="PR01047">
    <property type="entry name" value="TRNASYNTHTHR"/>
</dbReference>
<dbReference type="InterPro" id="IPR047246">
    <property type="entry name" value="ThrRS_anticodon"/>
</dbReference>
<dbReference type="Gene3D" id="3.30.930.10">
    <property type="entry name" value="Bira Bifunctional Protein, Domain 2"/>
    <property type="match status" value="1"/>
</dbReference>
<comment type="caution">
    <text evidence="13">Lacks conserved residue(s) required for the propagation of feature annotation.</text>
</comment>
<dbReference type="GO" id="GO:0005524">
    <property type="term" value="F:ATP binding"/>
    <property type="evidence" value="ECO:0007669"/>
    <property type="project" value="UniProtKB-UniRule"/>
</dbReference>
<dbReference type="GO" id="GO:0004829">
    <property type="term" value="F:threonine-tRNA ligase activity"/>
    <property type="evidence" value="ECO:0007669"/>
    <property type="project" value="UniProtKB-UniRule"/>
</dbReference>
<dbReference type="CDD" id="cd00771">
    <property type="entry name" value="ThrRS_core"/>
    <property type="match status" value="1"/>
</dbReference>
<keyword evidence="7 13" id="KW-0862">Zinc</keyword>
<evidence type="ECO:0000256" key="6">
    <source>
        <dbReference type="ARBA" id="ARBA00022741"/>
    </source>
</evidence>
<dbReference type="InterPro" id="IPR004095">
    <property type="entry name" value="TGS"/>
</dbReference>
<dbReference type="CDD" id="cd00860">
    <property type="entry name" value="ThrRS_anticodon"/>
    <property type="match status" value="1"/>
</dbReference>
<evidence type="ECO:0000259" key="15">
    <source>
        <dbReference type="PROSITE" id="PS51880"/>
    </source>
</evidence>
<dbReference type="PROSITE" id="PS50862">
    <property type="entry name" value="AA_TRNA_LIGASE_II"/>
    <property type="match status" value="1"/>
</dbReference>
<dbReference type="GO" id="GO:0016787">
    <property type="term" value="F:hydrolase activity"/>
    <property type="evidence" value="ECO:0007669"/>
    <property type="project" value="UniProtKB-KW"/>
</dbReference>
<dbReference type="Pfam" id="PF02824">
    <property type="entry name" value="TGS"/>
    <property type="match status" value="1"/>
</dbReference>
<keyword evidence="5 13" id="KW-0479">Metal-binding</keyword>
<evidence type="ECO:0000256" key="13">
    <source>
        <dbReference type="HAMAP-Rule" id="MF_00184"/>
    </source>
</evidence>
<dbReference type="SUPFAM" id="SSF52954">
    <property type="entry name" value="Class II aaRS ABD-related"/>
    <property type="match status" value="1"/>
</dbReference>
<evidence type="ECO:0000256" key="8">
    <source>
        <dbReference type="ARBA" id="ARBA00022840"/>
    </source>
</evidence>
<dbReference type="SMART" id="SM00863">
    <property type="entry name" value="tRNA_SAD"/>
    <property type="match status" value="1"/>
</dbReference>
<dbReference type="GO" id="GO:0000049">
    <property type="term" value="F:tRNA binding"/>
    <property type="evidence" value="ECO:0007669"/>
    <property type="project" value="UniProtKB-KW"/>
</dbReference>
<dbReference type="GO" id="GO:0006435">
    <property type="term" value="P:threonyl-tRNA aminoacylation"/>
    <property type="evidence" value="ECO:0007669"/>
    <property type="project" value="UniProtKB-UniRule"/>
</dbReference>
<dbReference type="GO" id="GO:0046872">
    <property type="term" value="F:metal ion binding"/>
    <property type="evidence" value="ECO:0007669"/>
    <property type="project" value="UniProtKB-KW"/>
</dbReference>
<dbReference type="InterPro" id="IPR002314">
    <property type="entry name" value="aa-tRNA-synt_IIb"/>
</dbReference>
<dbReference type="GO" id="GO:0140096">
    <property type="term" value="F:catalytic activity, acting on a protein"/>
    <property type="evidence" value="ECO:0007669"/>
    <property type="project" value="UniProtKB-ARBA"/>
</dbReference>
<dbReference type="Gene3D" id="3.10.20.30">
    <property type="match status" value="1"/>
</dbReference>
<accession>A0AAX2DQ16</accession>
<dbReference type="NCBIfam" id="TIGR00418">
    <property type="entry name" value="thrS"/>
    <property type="match status" value="1"/>
</dbReference>
<dbReference type="EMBL" id="FNMX01000007">
    <property type="protein sequence ID" value="SDW83455.1"/>
    <property type="molecule type" value="Genomic_DNA"/>
</dbReference>
<dbReference type="FunFam" id="3.30.980.10:FF:000005">
    <property type="entry name" value="Threonyl-tRNA synthetase, mitochondrial"/>
    <property type="match status" value="1"/>
</dbReference>
<evidence type="ECO:0000256" key="5">
    <source>
        <dbReference type="ARBA" id="ARBA00022723"/>
    </source>
</evidence>
<keyword evidence="11 13" id="KW-0030">Aminoacyl-tRNA synthetase</keyword>
<protein>
    <recommendedName>
        <fullName evidence="13">Threonine--tRNA ligase</fullName>
        <ecNumber evidence="13">6.1.1.3</ecNumber>
    </recommendedName>
    <alternativeName>
        <fullName evidence="13">Threonyl-tRNA synthetase</fullName>
        <shortName evidence="13">ThrRS</shortName>
    </alternativeName>
</protein>
<keyword evidence="3 13" id="KW-0820">tRNA-binding</keyword>
<dbReference type="Gene3D" id="3.30.980.10">
    <property type="entry name" value="Threonyl-trna Synthetase, Chain A, domain 2"/>
    <property type="match status" value="1"/>
</dbReference>
<keyword evidence="16" id="KW-0378">Hydrolase</keyword>
<dbReference type="InterPro" id="IPR006195">
    <property type="entry name" value="aa-tRNA-synth_II"/>
</dbReference>
<evidence type="ECO:0000313" key="17">
    <source>
        <dbReference type="Proteomes" id="UP000183610"/>
    </source>
</evidence>
<evidence type="ECO:0000256" key="12">
    <source>
        <dbReference type="ARBA" id="ARBA00049515"/>
    </source>
</evidence>
<proteinExistence type="inferred from homology"/>
<keyword evidence="10 13" id="KW-0648">Protein biosynthesis</keyword>
<comment type="similarity">
    <text evidence="1 13">Belongs to the class-II aminoacyl-tRNA synthetase family.</text>
</comment>
<comment type="caution">
    <text evidence="16">The sequence shown here is derived from an EMBL/GenBank/DDBJ whole genome shotgun (WGS) entry which is preliminary data.</text>
</comment>
<evidence type="ECO:0000256" key="9">
    <source>
        <dbReference type="ARBA" id="ARBA00022884"/>
    </source>
</evidence>
<name>A0AAX2DQ16_LISIV</name>
<dbReference type="InterPro" id="IPR002320">
    <property type="entry name" value="Thr-tRNA-ligase_IIa"/>
</dbReference>
<dbReference type="InterPro" id="IPR045864">
    <property type="entry name" value="aa-tRNA-synth_II/BPL/LPL"/>
</dbReference>
<keyword evidence="9 13" id="KW-0694">RNA-binding</keyword>
<comment type="catalytic activity">
    <reaction evidence="12 13">
        <text>tRNA(Thr) + L-threonine + ATP = L-threonyl-tRNA(Thr) + AMP + diphosphate + H(+)</text>
        <dbReference type="Rhea" id="RHEA:24624"/>
        <dbReference type="Rhea" id="RHEA-COMP:9670"/>
        <dbReference type="Rhea" id="RHEA-COMP:9704"/>
        <dbReference type="ChEBI" id="CHEBI:15378"/>
        <dbReference type="ChEBI" id="CHEBI:30616"/>
        <dbReference type="ChEBI" id="CHEBI:33019"/>
        <dbReference type="ChEBI" id="CHEBI:57926"/>
        <dbReference type="ChEBI" id="CHEBI:78442"/>
        <dbReference type="ChEBI" id="CHEBI:78534"/>
        <dbReference type="ChEBI" id="CHEBI:456215"/>
        <dbReference type="EC" id="6.1.1.3"/>
    </reaction>
</comment>
<dbReference type="RefSeq" id="WP_003719853.1">
    <property type="nucleotide sequence ID" value="NZ_FNMX01000007.1"/>
</dbReference>
<dbReference type="Pfam" id="PF03129">
    <property type="entry name" value="HGTP_anticodon"/>
    <property type="match status" value="1"/>
</dbReference>
<dbReference type="FunFam" id="3.10.20.30:FF:000005">
    <property type="entry name" value="Threonine--tRNA ligase"/>
    <property type="match status" value="1"/>
</dbReference>
<dbReference type="PANTHER" id="PTHR11451:SF56">
    <property type="entry name" value="THREONINE--TRNA LIGASE 1"/>
    <property type="match status" value="1"/>
</dbReference>
<dbReference type="InterPro" id="IPR036621">
    <property type="entry name" value="Anticodon-bd_dom_sf"/>
</dbReference>
<dbReference type="FunFam" id="3.40.50.800:FF:000001">
    <property type="entry name" value="Threonine--tRNA ligase"/>
    <property type="match status" value="1"/>
</dbReference>